<proteinExistence type="predicted"/>
<organism evidence="1 2">
    <name type="scientific">Pelagimonas phthalicica</name>
    <dbReference type="NCBI Taxonomy" id="1037362"/>
    <lineage>
        <taxon>Bacteria</taxon>
        <taxon>Pseudomonadati</taxon>
        <taxon>Pseudomonadota</taxon>
        <taxon>Alphaproteobacteria</taxon>
        <taxon>Rhodobacterales</taxon>
        <taxon>Roseobacteraceae</taxon>
        <taxon>Pelagimonas</taxon>
    </lineage>
</organism>
<name>A0A238J8M9_9RHOB</name>
<dbReference type="InterPro" id="IPR012675">
    <property type="entry name" value="Beta-grasp_dom_sf"/>
</dbReference>
<sequence>MQIKVNSNPVEVQAERLSDALQELGFTSAAIATALNGQFVSREQRVEITLSPGDALEVLAPMQGG</sequence>
<accession>A0A238J8M9</accession>
<dbReference type="PANTHER" id="PTHR34472:SF1">
    <property type="entry name" value="SULFUR CARRIER PROTEIN THIS"/>
    <property type="match status" value="1"/>
</dbReference>
<dbReference type="InterPro" id="IPR016155">
    <property type="entry name" value="Mopterin_synth/thiamin_S_b"/>
</dbReference>
<gene>
    <name evidence="1" type="ORF">TRP8649_01048</name>
</gene>
<dbReference type="OrthoDB" id="197113at2"/>
<evidence type="ECO:0000313" key="1">
    <source>
        <dbReference type="EMBL" id="SMX26949.1"/>
    </source>
</evidence>
<dbReference type="Proteomes" id="UP000225972">
    <property type="component" value="Unassembled WGS sequence"/>
</dbReference>
<dbReference type="NCBIfam" id="TIGR01683">
    <property type="entry name" value="thiS"/>
    <property type="match status" value="1"/>
</dbReference>
<dbReference type="Gene3D" id="3.10.20.30">
    <property type="match status" value="1"/>
</dbReference>
<dbReference type="Pfam" id="PF02597">
    <property type="entry name" value="ThiS"/>
    <property type="match status" value="1"/>
</dbReference>
<evidence type="ECO:0000313" key="2">
    <source>
        <dbReference type="Proteomes" id="UP000225972"/>
    </source>
</evidence>
<dbReference type="RefSeq" id="WP_099243142.1">
    <property type="nucleotide sequence ID" value="NZ_FXXP01000001.1"/>
</dbReference>
<dbReference type="SUPFAM" id="SSF54285">
    <property type="entry name" value="MoaD/ThiS"/>
    <property type="match status" value="1"/>
</dbReference>
<protein>
    <submittedName>
        <fullName evidence="1">Sulfur carrier protein ThiS</fullName>
    </submittedName>
</protein>
<keyword evidence="2" id="KW-1185">Reference proteome</keyword>
<dbReference type="PANTHER" id="PTHR34472">
    <property type="entry name" value="SULFUR CARRIER PROTEIN THIS"/>
    <property type="match status" value="1"/>
</dbReference>
<dbReference type="InterPro" id="IPR003749">
    <property type="entry name" value="ThiS/MoaD-like"/>
</dbReference>
<reference evidence="2" key="1">
    <citation type="submission" date="2017-05" db="EMBL/GenBank/DDBJ databases">
        <authorList>
            <person name="Rodrigo-Torres L."/>
            <person name="Arahal R. D."/>
            <person name="Lucena T."/>
        </authorList>
    </citation>
    <scope>NUCLEOTIDE SEQUENCE [LARGE SCALE GENOMIC DNA]</scope>
    <source>
        <strain evidence="2">CECT 8649</strain>
    </source>
</reference>
<dbReference type="EMBL" id="FXXP01000001">
    <property type="protein sequence ID" value="SMX26949.1"/>
    <property type="molecule type" value="Genomic_DNA"/>
</dbReference>
<dbReference type="CDD" id="cd00565">
    <property type="entry name" value="Ubl_ThiS"/>
    <property type="match status" value="1"/>
</dbReference>
<dbReference type="AlphaFoldDB" id="A0A238J8M9"/>
<dbReference type="InterPro" id="IPR010035">
    <property type="entry name" value="Thi_S"/>
</dbReference>